<dbReference type="OrthoDB" id="10384082at2759"/>
<feature type="compositionally biased region" description="Basic and acidic residues" evidence="2">
    <location>
        <begin position="90"/>
        <end position="103"/>
    </location>
</feature>
<feature type="compositionally biased region" description="Low complexity" evidence="2">
    <location>
        <begin position="162"/>
        <end position="175"/>
    </location>
</feature>
<evidence type="ECO:0000313" key="5">
    <source>
        <dbReference type="Proteomes" id="UP000002630"/>
    </source>
</evidence>
<dbReference type="AlphaFoldDB" id="D7G9E3"/>
<feature type="region of interest" description="Disordered" evidence="2">
    <location>
        <begin position="717"/>
        <end position="741"/>
    </location>
</feature>
<feature type="region of interest" description="Disordered" evidence="2">
    <location>
        <begin position="1027"/>
        <end position="1125"/>
    </location>
</feature>
<feature type="domain" description="ELM2" evidence="3">
    <location>
        <begin position="299"/>
        <end position="355"/>
    </location>
</feature>
<protein>
    <recommendedName>
        <fullName evidence="3">ELM2 domain-containing protein</fullName>
    </recommendedName>
</protein>
<gene>
    <name evidence="4" type="ORF">Esi_0098_0016</name>
</gene>
<organism evidence="4 5">
    <name type="scientific">Ectocarpus siliculosus</name>
    <name type="common">Brown alga</name>
    <name type="synonym">Conferva siliculosa</name>
    <dbReference type="NCBI Taxonomy" id="2880"/>
    <lineage>
        <taxon>Eukaryota</taxon>
        <taxon>Sar</taxon>
        <taxon>Stramenopiles</taxon>
        <taxon>Ochrophyta</taxon>
        <taxon>PX clade</taxon>
        <taxon>Phaeophyceae</taxon>
        <taxon>Ectocarpales</taxon>
        <taxon>Ectocarpaceae</taxon>
        <taxon>Ectocarpus</taxon>
    </lineage>
</organism>
<proteinExistence type="predicted"/>
<name>D7G9E3_ECTSI</name>
<reference evidence="4 5" key="1">
    <citation type="journal article" date="2010" name="Nature">
        <title>The Ectocarpus genome and the independent evolution of multicellularity in brown algae.</title>
        <authorList>
            <person name="Cock J.M."/>
            <person name="Sterck L."/>
            <person name="Rouze P."/>
            <person name="Scornet D."/>
            <person name="Allen A.E."/>
            <person name="Amoutzias G."/>
            <person name="Anthouard V."/>
            <person name="Artiguenave F."/>
            <person name="Aury J.M."/>
            <person name="Badger J.H."/>
            <person name="Beszteri B."/>
            <person name="Billiau K."/>
            <person name="Bonnet E."/>
            <person name="Bothwell J.H."/>
            <person name="Bowler C."/>
            <person name="Boyen C."/>
            <person name="Brownlee C."/>
            <person name="Carrano C.J."/>
            <person name="Charrier B."/>
            <person name="Cho G.Y."/>
            <person name="Coelho S.M."/>
            <person name="Collen J."/>
            <person name="Corre E."/>
            <person name="Da Silva C."/>
            <person name="Delage L."/>
            <person name="Delaroque N."/>
            <person name="Dittami S.M."/>
            <person name="Doulbeau S."/>
            <person name="Elias M."/>
            <person name="Farnham G."/>
            <person name="Gachon C.M."/>
            <person name="Gschloessl B."/>
            <person name="Heesch S."/>
            <person name="Jabbari K."/>
            <person name="Jubin C."/>
            <person name="Kawai H."/>
            <person name="Kimura K."/>
            <person name="Kloareg B."/>
            <person name="Kupper F.C."/>
            <person name="Lang D."/>
            <person name="Le Bail A."/>
            <person name="Leblanc C."/>
            <person name="Lerouge P."/>
            <person name="Lohr M."/>
            <person name="Lopez P.J."/>
            <person name="Martens C."/>
            <person name="Maumus F."/>
            <person name="Michel G."/>
            <person name="Miranda-Saavedra D."/>
            <person name="Morales J."/>
            <person name="Moreau H."/>
            <person name="Motomura T."/>
            <person name="Nagasato C."/>
            <person name="Napoli C.A."/>
            <person name="Nelson D.R."/>
            <person name="Nyvall-Collen P."/>
            <person name="Peters A.F."/>
            <person name="Pommier C."/>
            <person name="Potin P."/>
            <person name="Poulain J."/>
            <person name="Quesneville H."/>
            <person name="Read B."/>
            <person name="Rensing S.A."/>
            <person name="Ritter A."/>
            <person name="Rousvoal S."/>
            <person name="Samanta M."/>
            <person name="Samson G."/>
            <person name="Schroeder D.C."/>
            <person name="Segurens B."/>
            <person name="Strittmatter M."/>
            <person name="Tonon T."/>
            <person name="Tregear J.W."/>
            <person name="Valentin K."/>
            <person name="von Dassow P."/>
            <person name="Yamagishi T."/>
            <person name="Van de Peer Y."/>
            <person name="Wincker P."/>
        </authorList>
    </citation>
    <scope>NUCLEOTIDE SEQUENCE [LARGE SCALE GENOMIC DNA]</scope>
    <source>
        <strain evidence="5">Ec32 / CCAP1310/4</strain>
    </source>
</reference>
<dbReference type="Pfam" id="PF01448">
    <property type="entry name" value="ELM2"/>
    <property type="match status" value="1"/>
</dbReference>
<feature type="compositionally biased region" description="Basic and acidic residues" evidence="2">
    <location>
        <begin position="1062"/>
        <end position="1073"/>
    </location>
</feature>
<feature type="compositionally biased region" description="Low complexity" evidence="2">
    <location>
        <begin position="717"/>
        <end position="726"/>
    </location>
</feature>
<feature type="compositionally biased region" description="Basic residues" evidence="2">
    <location>
        <begin position="267"/>
        <end position="282"/>
    </location>
</feature>
<feature type="region of interest" description="Disordered" evidence="2">
    <location>
        <begin position="80"/>
        <end position="308"/>
    </location>
</feature>
<feature type="region of interest" description="Disordered" evidence="2">
    <location>
        <begin position="778"/>
        <end position="826"/>
    </location>
</feature>
<feature type="compositionally biased region" description="Basic and acidic residues" evidence="2">
    <location>
        <begin position="619"/>
        <end position="631"/>
    </location>
</feature>
<feature type="compositionally biased region" description="Acidic residues" evidence="2">
    <location>
        <begin position="104"/>
        <end position="119"/>
    </location>
</feature>
<dbReference type="EMBL" id="FN649747">
    <property type="protein sequence ID" value="CBJ28283.1"/>
    <property type="molecule type" value="Genomic_DNA"/>
</dbReference>
<dbReference type="InParanoid" id="D7G9E3"/>
<feature type="compositionally biased region" description="Polar residues" evidence="2">
    <location>
        <begin position="586"/>
        <end position="595"/>
    </location>
</feature>
<keyword evidence="1" id="KW-0539">Nucleus</keyword>
<feature type="compositionally biased region" description="Low complexity" evidence="2">
    <location>
        <begin position="239"/>
        <end position="250"/>
    </location>
</feature>
<feature type="region of interest" description="Disordered" evidence="2">
    <location>
        <begin position="582"/>
        <end position="665"/>
    </location>
</feature>
<dbReference type="EMBL" id="FN649222">
    <property type="protein sequence ID" value="CBJ28283.1"/>
    <property type="molecule type" value="Genomic_DNA"/>
</dbReference>
<evidence type="ECO:0000256" key="1">
    <source>
        <dbReference type="ARBA" id="ARBA00023242"/>
    </source>
</evidence>
<accession>D7G9E3</accession>
<evidence type="ECO:0000259" key="3">
    <source>
        <dbReference type="Pfam" id="PF01448"/>
    </source>
</evidence>
<sequence length="1125" mass="123073">MQQHFFPSDVCQAHESPYPMAIDVRHRNHRLCHVSPTVLSMWEDTFTGLFKFHARWLVHSSDLPEDAFARLQAARRAFAGEWSESGSDSGPDHPAKSDDMEWKQEDEESGDDDDDDNDSDSTGKDQQPFGAPPRKSARRKKPLLANDDDDDDDGKGVKRRASGSSSSPVSGTPPTLNSRLSPRSTTHAKRPRRLAMPPVEGNPSLSARLDSENTDQSLPPTAADSGVTGKDRRPNRVRTASAGAAEGTPPGATPSPPGSEEGPASSVKRRLSIAGKRKRGRPAKTAVEESDYPPQRTLVGDGYQADIPDLLPAGERQAAAPTAAGTGAKMVWRSIRDWDPHSRGMLSSYLEAAKKAVQAKQSRPGVAIHVRLGGEGDKGGTPGDKSSVASSYAVWAVTAGRNAGSNARGVARVGCSEMAQTEVPMSAIQRVQCEEEALAALVKARCTLDDFDPALKILVGDEASPESIQPWTLQQVRTLEQALAKDYNRDRRLHGWAREGMDMDREDFIDLADVSKQVSGKSPTQVLCFFYRYLATAEPLTDVVYGEEAAEARKREAILPTGSPGRPARESNNSTFRPAAKHMSLANPSSDSVSAATYDPPADRKSSTHAVPLLPASEAKGRLREREDVRPPKHTVSPPMRSTVSPAVDHAPRSHGPAGANGNVGGEYERQRAAAREQMRRTPRDMPPGVEVLEVDDSDDGAEVARRAPRGSVFHAAGSAAQAATARGHHPSTGGRGWHAAAHAREMSWGPRPIRPRPVPPMMSDAAAAADQRRYLPTAARPVIPPNSHGRRTTVAMPRHAGQQPPRPQQQQQQQQQHPYHIRREVGDDRMGRYSAAYEDRREELLEQDVFGFMGPCWSLLERAQAYLDQDQLVYMRGLILRHVEKPMTRAQLLERAESCLAEQRQVFAAFVKTFDRVDLIHAEAPPVPFYPAMKTARDDPPESVSYRGRMHAHADDGGVQPPFPYSRVPAAVPREYAVPPGASAARARPNETYRRVAAAAGVDARRERQPMPQYAGVWGKSVGRGYQNDEAVPPHRLAGAPYRHPSPPRGPASAARPGMMYREDGRDREARIVRSWPQQRQQQRSYEWRTDGPSSSSAPPVPPEAHASGRRVSEWRHGRAGGWS</sequence>
<feature type="compositionally biased region" description="Polar residues" evidence="2">
    <location>
        <begin position="176"/>
        <end position="185"/>
    </location>
</feature>
<evidence type="ECO:0000256" key="2">
    <source>
        <dbReference type="SAM" id="MobiDB-lite"/>
    </source>
</evidence>
<dbReference type="InterPro" id="IPR000949">
    <property type="entry name" value="ELM2_dom"/>
</dbReference>
<keyword evidence="5" id="KW-1185">Reference proteome</keyword>
<dbReference type="Proteomes" id="UP000002630">
    <property type="component" value="Linkage Group LG22"/>
</dbReference>
<evidence type="ECO:0000313" key="4">
    <source>
        <dbReference type="EMBL" id="CBJ28283.1"/>
    </source>
</evidence>